<dbReference type="PANTHER" id="PTHR32024:SF1">
    <property type="entry name" value="KTR SYSTEM POTASSIUM UPTAKE PROTEIN B"/>
    <property type="match status" value="1"/>
</dbReference>
<sequence>MGPALRRPTRLVPLAFLGVIAIGTGLMMLPVFTAGAPNAPFVVALFTATSAVSVTGLTVVDTATYWSAGGHVLITVLTQIGGFGIMALATLLGLLVSQRLGLAGRLSAQAESSDIALGEIGQVLTRVAVAMLGFEAVITLILAGRFWAHYDYSLGKALWHGLFFAVQTFNNAGFSLYSDSLRGFVGDWWICLPVSLGATLGAIGFPVLFELARERRHPSTWSMHTRLTVWGTLVLSAFGFATMLIFEWANPHTLRPLGVEEKVLAAFTQDTMARSGGFETVPVGAMNTETLSILTGLMFIGGGSASTAGGIKVSTFAVLIFIAWSEIRGEPDVVVGRRRIATATQRQAITVAMLAVALVAAAAIALRSRIEHADLQRVLFETASAFGTSGMTTGLTATLPASGQLILVVVMFVGRVGTITTASALALNIRHRRYRYPEERAIVG</sequence>
<evidence type="ECO:0000256" key="1">
    <source>
        <dbReference type="ARBA" id="ARBA00004651"/>
    </source>
</evidence>
<feature type="transmembrane region" description="Helical" evidence="8">
    <location>
        <begin position="188"/>
        <end position="209"/>
    </location>
</feature>
<dbReference type="InterPro" id="IPR003445">
    <property type="entry name" value="Cat_transpt"/>
</dbReference>
<keyword evidence="7 8" id="KW-0472">Membrane</keyword>
<feature type="transmembrane region" description="Helical" evidence="8">
    <location>
        <begin position="127"/>
        <end position="148"/>
    </location>
</feature>
<keyword evidence="3" id="KW-1003">Cell membrane</keyword>
<feature type="transmembrane region" description="Helical" evidence="8">
    <location>
        <begin position="72"/>
        <end position="96"/>
    </location>
</feature>
<gene>
    <name evidence="9" type="ORF">Pma05_59410</name>
</gene>
<evidence type="ECO:0000256" key="5">
    <source>
        <dbReference type="ARBA" id="ARBA00022989"/>
    </source>
</evidence>
<evidence type="ECO:0000256" key="8">
    <source>
        <dbReference type="SAM" id="Phobius"/>
    </source>
</evidence>
<keyword evidence="10" id="KW-1185">Reference proteome</keyword>
<feature type="transmembrane region" description="Helical" evidence="8">
    <location>
        <begin position="39"/>
        <end position="60"/>
    </location>
</feature>
<name>A0ABQ4EXI0_9ACTN</name>
<keyword evidence="6" id="KW-0406">Ion transport</keyword>
<keyword evidence="4 8" id="KW-0812">Transmembrane</keyword>
<comment type="caution">
    <text evidence="9">The sequence shown here is derived from an EMBL/GenBank/DDBJ whole genome shotgun (WGS) entry which is preliminary data.</text>
</comment>
<dbReference type="RefSeq" id="WP_203860739.1">
    <property type="nucleotide sequence ID" value="NZ_BAAAZQ010000012.1"/>
</dbReference>
<dbReference type="PANTHER" id="PTHR32024">
    <property type="entry name" value="TRK SYSTEM POTASSIUM UPTAKE PROTEIN TRKG-RELATED"/>
    <property type="match status" value="1"/>
</dbReference>
<feature type="transmembrane region" description="Helical" evidence="8">
    <location>
        <begin position="12"/>
        <end position="33"/>
    </location>
</feature>
<feature type="transmembrane region" description="Helical" evidence="8">
    <location>
        <begin position="157"/>
        <end position="176"/>
    </location>
</feature>
<evidence type="ECO:0000313" key="9">
    <source>
        <dbReference type="EMBL" id="GIG99368.1"/>
    </source>
</evidence>
<evidence type="ECO:0000256" key="7">
    <source>
        <dbReference type="ARBA" id="ARBA00023136"/>
    </source>
</evidence>
<comment type="subcellular location">
    <subcellularLocation>
        <location evidence="1">Cell membrane</location>
        <topology evidence="1">Multi-pass membrane protein</topology>
    </subcellularLocation>
</comment>
<feature type="transmembrane region" description="Helical" evidence="8">
    <location>
        <begin position="348"/>
        <end position="366"/>
    </location>
</feature>
<evidence type="ECO:0000256" key="2">
    <source>
        <dbReference type="ARBA" id="ARBA00022448"/>
    </source>
</evidence>
<accession>A0ABQ4EXI0</accession>
<evidence type="ECO:0000256" key="3">
    <source>
        <dbReference type="ARBA" id="ARBA00022475"/>
    </source>
</evidence>
<dbReference type="Proteomes" id="UP000621500">
    <property type="component" value="Unassembled WGS sequence"/>
</dbReference>
<evidence type="ECO:0000256" key="6">
    <source>
        <dbReference type="ARBA" id="ARBA00023065"/>
    </source>
</evidence>
<feature type="transmembrane region" description="Helical" evidence="8">
    <location>
        <begin position="405"/>
        <end position="427"/>
    </location>
</feature>
<reference evidence="9 10" key="1">
    <citation type="submission" date="2021-01" db="EMBL/GenBank/DDBJ databases">
        <title>Whole genome shotgun sequence of Plantactinospora mayteni NBRC 109088.</title>
        <authorList>
            <person name="Komaki H."/>
            <person name="Tamura T."/>
        </authorList>
    </citation>
    <scope>NUCLEOTIDE SEQUENCE [LARGE SCALE GENOMIC DNA]</scope>
    <source>
        <strain evidence="9 10">NBRC 109088</strain>
    </source>
</reference>
<protein>
    <submittedName>
        <fullName evidence="9">Potassium transporter Trk</fullName>
    </submittedName>
</protein>
<evidence type="ECO:0000256" key="4">
    <source>
        <dbReference type="ARBA" id="ARBA00022692"/>
    </source>
</evidence>
<organism evidence="9 10">
    <name type="scientific">Plantactinospora mayteni</name>
    <dbReference type="NCBI Taxonomy" id="566021"/>
    <lineage>
        <taxon>Bacteria</taxon>
        <taxon>Bacillati</taxon>
        <taxon>Actinomycetota</taxon>
        <taxon>Actinomycetes</taxon>
        <taxon>Micromonosporales</taxon>
        <taxon>Micromonosporaceae</taxon>
        <taxon>Plantactinospora</taxon>
    </lineage>
</organism>
<keyword evidence="2" id="KW-0813">Transport</keyword>
<dbReference type="EMBL" id="BONX01000044">
    <property type="protein sequence ID" value="GIG99368.1"/>
    <property type="molecule type" value="Genomic_DNA"/>
</dbReference>
<keyword evidence="5 8" id="KW-1133">Transmembrane helix</keyword>
<evidence type="ECO:0000313" key="10">
    <source>
        <dbReference type="Proteomes" id="UP000621500"/>
    </source>
</evidence>
<dbReference type="Pfam" id="PF02386">
    <property type="entry name" value="TrkH"/>
    <property type="match status" value="1"/>
</dbReference>
<proteinExistence type="predicted"/>
<feature type="transmembrane region" description="Helical" evidence="8">
    <location>
        <begin position="229"/>
        <end position="249"/>
    </location>
</feature>